<keyword evidence="1" id="KW-0812">Transmembrane</keyword>
<keyword evidence="1" id="KW-1133">Transmembrane helix</keyword>
<comment type="caution">
    <text evidence="2">The sequence shown here is derived from an EMBL/GenBank/DDBJ whole genome shotgun (WGS) entry which is preliminary data.</text>
</comment>
<keyword evidence="3" id="KW-1185">Reference proteome</keyword>
<dbReference type="EMBL" id="CATQJL010000223">
    <property type="protein sequence ID" value="CAJ0599348.1"/>
    <property type="molecule type" value="Genomic_DNA"/>
</dbReference>
<evidence type="ECO:0000313" key="3">
    <source>
        <dbReference type="Proteomes" id="UP001176961"/>
    </source>
</evidence>
<reference evidence="2" key="1">
    <citation type="submission" date="2023-07" db="EMBL/GenBank/DDBJ databases">
        <authorList>
            <consortium name="CYATHOMIX"/>
        </authorList>
    </citation>
    <scope>NUCLEOTIDE SEQUENCE</scope>
    <source>
        <strain evidence="2">N/A</strain>
    </source>
</reference>
<accession>A0AA36GWG4</accession>
<protein>
    <submittedName>
        <fullName evidence="2">Uncharacterized protein</fullName>
    </submittedName>
</protein>
<name>A0AA36GWG4_CYLNA</name>
<dbReference type="Proteomes" id="UP001176961">
    <property type="component" value="Unassembled WGS sequence"/>
</dbReference>
<gene>
    <name evidence="2" type="ORF">CYNAS_LOCUS11331</name>
</gene>
<proteinExistence type="predicted"/>
<keyword evidence="1" id="KW-0472">Membrane</keyword>
<sequence>MKTTGIIWNIMLALMTVFICTEALQPPIGLIPPGHVPTRPSIYAIYKLKERLHDLLKQRRERLHDLLKQRMNH</sequence>
<organism evidence="2 3">
    <name type="scientific">Cylicocyclus nassatus</name>
    <name type="common">Nematode worm</name>
    <dbReference type="NCBI Taxonomy" id="53992"/>
    <lineage>
        <taxon>Eukaryota</taxon>
        <taxon>Metazoa</taxon>
        <taxon>Ecdysozoa</taxon>
        <taxon>Nematoda</taxon>
        <taxon>Chromadorea</taxon>
        <taxon>Rhabditida</taxon>
        <taxon>Rhabditina</taxon>
        <taxon>Rhabditomorpha</taxon>
        <taxon>Strongyloidea</taxon>
        <taxon>Strongylidae</taxon>
        <taxon>Cylicocyclus</taxon>
    </lineage>
</organism>
<feature type="transmembrane region" description="Helical" evidence="1">
    <location>
        <begin position="6"/>
        <end position="24"/>
    </location>
</feature>
<evidence type="ECO:0000313" key="2">
    <source>
        <dbReference type="EMBL" id="CAJ0599348.1"/>
    </source>
</evidence>
<evidence type="ECO:0000256" key="1">
    <source>
        <dbReference type="SAM" id="Phobius"/>
    </source>
</evidence>
<dbReference type="AlphaFoldDB" id="A0AA36GWG4"/>